<dbReference type="EC" id="3.6.1.-" evidence="10"/>
<feature type="binding site" evidence="10">
    <location>
        <begin position="202"/>
        <end position="210"/>
    </location>
    <ligand>
        <name>GTP</name>
        <dbReference type="ChEBI" id="CHEBI:37565"/>
    </ligand>
</feature>
<dbReference type="Gene3D" id="1.10.40.50">
    <property type="entry name" value="Probable gtpase engc, domain 3"/>
    <property type="match status" value="1"/>
</dbReference>
<dbReference type="Pfam" id="PF03193">
    <property type="entry name" value="RsgA_GTPase"/>
    <property type="match status" value="1"/>
</dbReference>
<evidence type="ECO:0000259" key="12">
    <source>
        <dbReference type="PROSITE" id="PS51721"/>
    </source>
</evidence>
<dbReference type="CDD" id="cd01854">
    <property type="entry name" value="YjeQ_EngC"/>
    <property type="match status" value="1"/>
</dbReference>
<keyword evidence="14" id="KW-1185">Reference proteome</keyword>
<evidence type="ECO:0000256" key="6">
    <source>
        <dbReference type="ARBA" id="ARBA00022801"/>
    </source>
</evidence>
<keyword evidence="5 10" id="KW-0547">Nucleotide-binding</keyword>
<comment type="function">
    <text evidence="10">One of several proteins that assist in the late maturation steps of the functional core of the 30S ribosomal subunit. Helps release RbfA from mature subunits. May play a role in the assembly of ribosomal proteins into the subunit. Circularly permuted GTPase that catalyzes slow GTP hydrolysis, GTPase activity is stimulated by the 30S ribosomal subunit.</text>
</comment>
<keyword evidence="7 10" id="KW-0862">Zinc</keyword>
<keyword evidence="3 10" id="KW-0479">Metal-binding</keyword>
<evidence type="ECO:0000313" key="14">
    <source>
        <dbReference type="Proteomes" id="UP001172083"/>
    </source>
</evidence>
<evidence type="ECO:0000256" key="1">
    <source>
        <dbReference type="ARBA" id="ARBA00022490"/>
    </source>
</evidence>
<evidence type="ECO:0000256" key="9">
    <source>
        <dbReference type="ARBA" id="ARBA00023134"/>
    </source>
</evidence>
<dbReference type="Gene3D" id="3.40.50.300">
    <property type="entry name" value="P-loop containing nucleotide triphosphate hydrolases"/>
    <property type="match status" value="1"/>
</dbReference>
<feature type="binding site" evidence="10">
    <location>
        <begin position="148"/>
        <end position="151"/>
    </location>
    <ligand>
        <name>GTP</name>
        <dbReference type="ChEBI" id="CHEBI:37565"/>
    </ligand>
</feature>
<evidence type="ECO:0000256" key="5">
    <source>
        <dbReference type="ARBA" id="ARBA00022741"/>
    </source>
</evidence>
<evidence type="ECO:0000256" key="7">
    <source>
        <dbReference type="ARBA" id="ARBA00022833"/>
    </source>
</evidence>
<evidence type="ECO:0000256" key="2">
    <source>
        <dbReference type="ARBA" id="ARBA00022517"/>
    </source>
</evidence>
<sequence length="355" mass="40147">MSNLYTLGFNQDLANYIETNNLNTFTVGRVAQQHRDGYIVLTGRESKKATITGNLRYTVSEKSELPVVGDWVLLIDSGDLYLIYQVLPRHTRLERQALQGLSESQLIASNIDEALIVQSVDQNFNLNRLERYISICHTGNIQPIIVLNKIDLIDNNRLNTLINEVRQRIPNVTLITTTTLFEHGAHQLLEKLQPQKTYCLVGSSGVGKSSLINALTKQDVMKTSSLSQAHQKGKHTTTHRELFVLDNGALIIDTPGMRELGVTESGHGLSQTFEQIDLLAADCQFVDCSHTSEPNCAVLEAIRRGELDEGALKNFKKLQRESQRFETSKAEKRKIDKGFSKMYKEVMKMRNKRRF</sequence>
<dbReference type="PANTHER" id="PTHR32120:SF10">
    <property type="entry name" value="SMALL RIBOSOMAL SUBUNIT BIOGENESIS GTPASE RSGA"/>
    <property type="match status" value="1"/>
</dbReference>
<keyword evidence="8 10" id="KW-0694">RNA-binding</keyword>
<dbReference type="Proteomes" id="UP001172083">
    <property type="component" value="Unassembled WGS sequence"/>
</dbReference>
<comment type="similarity">
    <text evidence="10">Belongs to the TRAFAC class YlqF/YawG GTPase family. RsgA subfamily.</text>
</comment>
<evidence type="ECO:0000256" key="10">
    <source>
        <dbReference type="HAMAP-Rule" id="MF_01820"/>
    </source>
</evidence>
<feature type="binding site" evidence="10">
    <location>
        <position position="288"/>
    </location>
    <ligand>
        <name>Zn(2+)</name>
        <dbReference type="ChEBI" id="CHEBI:29105"/>
    </ligand>
</feature>
<feature type="binding site" evidence="10">
    <location>
        <position position="283"/>
    </location>
    <ligand>
        <name>Zn(2+)</name>
        <dbReference type="ChEBI" id="CHEBI:29105"/>
    </ligand>
</feature>
<feature type="binding site" evidence="10">
    <location>
        <position position="290"/>
    </location>
    <ligand>
        <name>Zn(2+)</name>
        <dbReference type="ChEBI" id="CHEBI:29105"/>
    </ligand>
</feature>
<dbReference type="SUPFAM" id="SSF52540">
    <property type="entry name" value="P-loop containing nucleoside triphosphate hydrolases"/>
    <property type="match status" value="1"/>
</dbReference>
<evidence type="ECO:0000256" key="3">
    <source>
        <dbReference type="ARBA" id="ARBA00022723"/>
    </source>
</evidence>
<dbReference type="HAMAP" id="MF_01820">
    <property type="entry name" value="GTPase_RsgA"/>
    <property type="match status" value="1"/>
</dbReference>
<gene>
    <name evidence="10 13" type="primary">rsgA</name>
    <name evidence="13" type="ORF">QQ020_02790</name>
</gene>
<dbReference type="NCBIfam" id="TIGR00157">
    <property type="entry name" value="ribosome small subunit-dependent GTPase A"/>
    <property type="match status" value="1"/>
</dbReference>
<dbReference type="InterPro" id="IPR010914">
    <property type="entry name" value="RsgA_GTPase_dom"/>
</dbReference>
<evidence type="ECO:0000259" key="11">
    <source>
        <dbReference type="PROSITE" id="PS50936"/>
    </source>
</evidence>
<feature type="binding site" evidence="10">
    <location>
        <position position="296"/>
    </location>
    <ligand>
        <name>Zn(2+)</name>
        <dbReference type="ChEBI" id="CHEBI:29105"/>
    </ligand>
</feature>
<organism evidence="13 14">
    <name type="scientific">Agaribacillus aureus</name>
    <dbReference type="NCBI Taxonomy" id="3051825"/>
    <lineage>
        <taxon>Bacteria</taxon>
        <taxon>Pseudomonadati</taxon>
        <taxon>Bacteroidota</taxon>
        <taxon>Cytophagia</taxon>
        <taxon>Cytophagales</taxon>
        <taxon>Splendidivirgaceae</taxon>
        <taxon>Agaribacillus</taxon>
    </lineage>
</organism>
<name>A0ABT8L3A7_9BACT</name>
<keyword evidence="4 10" id="KW-0699">rRNA-binding</keyword>
<dbReference type="PROSITE" id="PS50936">
    <property type="entry name" value="ENGC_GTPASE"/>
    <property type="match status" value="1"/>
</dbReference>
<dbReference type="InterPro" id="IPR030378">
    <property type="entry name" value="G_CP_dom"/>
</dbReference>
<proteinExistence type="inferred from homology"/>
<dbReference type="InterPro" id="IPR004881">
    <property type="entry name" value="Ribosome_biogen_GTPase_RsgA"/>
</dbReference>
<keyword evidence="1 10" id="KW-0963">Cytoplasm</keyword>
<accession>A0ABT8L3A7</accession>
<comment type="cofactor">
    <cofactor evidence="10">
        <name>Zn(2+)</name>
        <dbReference type="ChEBI" id="CHEBI:29105"/>
    </cofactor>
    <text evidence="10">Binds 1 zinc ion per subunit.</text>
</comment>
<feature type="domain" description="EngC GTPase" evidence="11">
    <location>
        <begin position="109"/>
        <end position="258"/>
    </location>
</feature>
<feature type="domain" description="CP-type G" evidence="12">
    <location>
        <begin position="103"/>
        <end position="260"/>
    </location>
</feature>
<evidence type="ECO:0000256" key="4">
    <source>
        <dbReference type="ARBA" id="ARBA00022730"/>
    </source>
</evidence>
<dbReference type="PROSITE" id="PS51721">
    <property type="entry name" value="G_CP"/>
    <property type="match status" value="1"/>
</dbReference>
<dbReference type="RefSeq" id="WP_346756288.1">
    <property type="nucleotide sequence ID" value="NZ_JAUJEB010000001.1"/>
</dbReference>
<protein>
    <recommendedName>
        <fullName evidence="10">Small ribosomal subunit biogenesis GTPase RsgA</fullName>
        <ecNumber evidence="10">3.6.1.-</ecNumber>
    </recommendedName>
</protein>
<evidence type="ECO:0000313" key="13">
    <source>
        <dbReference type="EMBL" id="MDN5210951.1"/>
    </source>
</evidence>
<comment type="subcellular location">
    <subcellularLocation>
        <location evidence="10">Cytoplasm</location>
    </subcellularLocation>
</comment>
<reference evidence="13" key="1">
    <citation type="submission" date="2023-06" db="EMBL/GenBank/DDBJ databases">
        <title>Genomic of Agaribacillus aureum.</title>
        <authorList>
            <person name="Wang G."/>
        </authorList>
    </citation>
    <scope>NUCLEOTIDE SEQUENCE</scope>
    <source>
        <strain evidence="13">BMA12</strain>
    </source>
</reference>
<keyword evidence="9 10" id="KW-0342">GTP-binding</keyword>
<evidence type="ECO:0000256" key="8">
    <source>
        <dbReference type="ARBA" id="ARBA00022884"/>
    </source>
</evidence>
<dbReference type="InterPro" id="IPR027417">
    <property type="entry name" value="P-loop_NTPase"/>
</dbReference>
<dbReference type="PANTHER" id="PTHR32120">
    <property type="entry name" value="SMALL RIBOSOMAL SUBUNIT BIOGENESIS GTPASE RSGA"/>
    <property type="match status" value="1"/>
</dbReference>
<comment type="subunit">
    <text evidence="10">Monomer. Associates with 30S ribosomal subunit, binds 16S rRNA.</text>
</comment>
<keyword evidence="6 10" id="KW-0378">Hydrolase</keyword>
<keyword evidence="2 10" id="KW-0690">Ribosome biogenesis</keyword>
<dbReference type="EMBL" id="JAUJEB010000001">
    <property type="protein sequence ID" value="MDN5210951.1"/>
    <property type="molecule type" value="Genomic_DNA"/>
</dbReference>
<comment type="caution">
    <text evidence="13">The sequence shown here is derived from an EMBL/GenBank/DDBJ whole genome shotgun (WGS) entry which is preliminary data.</text>
</comment>